<dbReference type="InterPro" id="IPR015943">
    <property type="entry name" value="WD40/YVTN_repeat-like_dom_sf"/>
</dbReference>
<accession>Q4TGL6</accession>
<dbReference type="GO" id="GO:0030215">
    <property type="term" value="F:semaphorin receptor binding"/>
    <property type="evidence" value="ECO:0007669"/>
    <property type="project" value="InterPro"/>
</dbReference>
<dbReference type="PANTHER" id="PTHR11036:SF39">
    <property type="entry name" value="SEMAPHORIN-5B"/>
    <property type="match status" value="1"/>
</dbReference>
<comment type="caution">
    <text evidence="2">Lacks conserved residue(s) required for the propagation of feature annotation.</text>
</comment>
<dbReference type="AlphaFoldDB" id="Q4TGL6"/>
<feature type="non-terminal residue" evidence="4">
    <location>
        <position position="209"/>
    </location>
</feature>
<dbReference type="InterPro" id="IPR036352">
    <property type="entry name" value="Semap_dom_sf"/>
</dbReference>
<dbReference type="EMBL" id="CAAE01003620">
    <property type="protein sequence ID" value="CAF87966.1"/>
    <property type="molecule type" value="Genomic_DNA"/>
</dbReference>
<dbReference type="OrthoDB" id="9988752at2759"/>
<evidence type="ECO:0000256" key="2">
    <source>
        <dbReference type="PROSITE-ProRule" id="PRU00352"/>
    </source>
</evidence>
<feature type="non-terminal residue" evidence="4">
    <location>
        <position position="1"/>
    </location>
</feature>
<dbReference type="Pfam" id="PF01403">
    <property type="entry name" value="Sema"/>
    <property type="match status" value="1"/>
</dbReference>
<dbReference type="GO" id="GO:0007411">
    <property type="term" value="P:axon guidance"/>
    <property type="evidence" value="ECO:0007669"/>
    <property type="project" value="TreeGrafter"/>
</dbReference>
<dbReference type="PROSITE" id="PS51004">
    <property type="entry name" value="SEMA"/>
    <property type="match status" value="1"/>
</dbReference>
<evidence type="ECO:0000313" key="4">
    <source>
        <dbReference type="EMBL" id="CAF87966.1"/>
    </source>
</evidence>
<dbReference type="GO" id="GO:0005886">
    <property type="term" value="C:plasma membrane"/>
    <property type="evidence" value="ECO:0007669"/>
    <property type="project" value="TreeGrafter"/>
</dbReference>
<dbReference type="InterPro" id="IPR027231">
    <property type="entry name" value="Semaphorin"/>
</dbReference>
<evidence type="ECO:0000256" key="1">
    <source>
        <dbReference type="ARBA" id="ARBA00023180"/>
    </source>
</evidence>
<reference evidence="4" key="2">
    <citation type="submission" date="2004-02" db="EMBL/GenBank/DDBJ databases">
        <authorList>
            <consortium name="Genoscope"/>
            <consortium name="Whitehead Institute Centre for Genome Research"/>
        </authorList>
    </citation>
    <scope>NUCLEOTIDE SEQUENCE</scope>
</reference>
<proteinExistence type="predicted"/>
<evidence type="ECO:0000259" key="3">
    <source>
        <dbReference type="PROSITE" id="PS51004"/>
    </source>
</evidence>
<dbReference type="PANTHER" id="PTHR11036">
    <property type="entry name" value="SEMAPHORIN"/>
    <property type="match status" value="1"/>
</dbReference>
<name>Q4TGL6_TETNG</name>
<keyword evidence="1" id="KW-0325">Glycoprotein</keyword>
<dbReference type="GO" id="GO:0071526">
    <property type="term" value="P:semaphorin-plexin signaling pathway"/>
    <property type="evidence" value="ECO:0007669"/>
    <property type="project" value="TreeGrafter"/>
</dbReference>
<dbReference type="SUPFAM" id="SSF101912">
    <property type="entry name" value="Sema domain"/>
    <property type="match status" value="1"/>
</dbReference>
<organism evidence="4">
    <name type="scientific">Tetraodon nigroviridis</name>
    <name type="common">Spotted green pufferfish</name>
    <name type="synonym">Chelonodon nigroviridis</name>
    <dbReference type="NCBI Taxonomy" id="99883"/>
    <lineage>
        <taxon>Eukaryota</taxon>
        <taxon>Metazoa</taxon>
        <taxon>Chordata</taxon>
        <taxon>Craniata</taxon>
        <taxon>Vertebrata</taxon>
        <taxon>Euteleostomi</taxon>
        <taxon>Actinopterygii</taxon>
        <taxon>Neopterygii</taxon>
        <taxon>Teleostei</taxon>
        <taxon>Neoteleostei</taxon>
        <taxon>Acanthomorphata</taxon>
        <taxon>Eupercaria</taxon>
        <taxon>Tetraodontiformes</taxon>
        <taxon>Tetradontoidea</taxon>
        <taxon>Tetraodontidae</taxon>
        <taxon>Tetraodon</taxon>
    </lineage>
</organism>
<sequence>NSIAASAVCAFNLSAITRAFNGPFRSQENPRSTWLPTANPVPNFQCGTITDEGPNEGLTERTLQDAQRLYLMNDVVQPESVDPLVLQDDVRFSNLVVDIVQGMDTLYHVMYISTGGWREGYAGGAGNERLLTLFLPIRSEYGTILKALATPNKNLQGCYLEEMELFPAGVRQPILSLQILHSDRSLFVGLNDRVLKIPLERCSTYTSEM</sequence>
<dbReference type="GO" id="GO:0045499">
    <property type="term" value="F:chemorepellent activity"/>
    <property type="evidence" value="ECO:0007669"/>
    <property type="project" value="TreeGrafter"/>
</dbReference>
<gene>
    <name evidence="4" type="ORF">GSTENG00001041001</name>
</gene>
<protein>
    <submittedName>
        <fullName evidence="4">Chromosome undetermined SCAF3620, whole genome shotgun sequence</fullName>
    </submittedName>
</protein>
<dbReference type="Gene3D" id="2.130.10.10">
    <property type="entry name" value="YVTN repeat-like/Quinoprotein amine dehydrogenase"/>
    <property type="match status" value="1"/>
</dbReference>
<reference evidence="4" key="1">
    <citation type="journal article" date="2004" name="Nature">
        <title>Genome duplication in the teleost fish Tetraodon nigroviridis reveals the early vertebrate proto-karyotype.</title>
        <authorList>
            <person name="Jaillon O."/>
            <person name="Aury J.-M."/>
            <person name="Brunet F."/>
            <person name="Petit J.-L."/>
            <person name="Stange-Thomann N."/>
            <person name="Mauceli E."/>
            <person name="Bouneau L."/>
            <person name="Fischer C."/>
            <person name="Ozouf-Costaz C."/>
            <person name="Bernot A."/>
            <person name="Nicaud S."/>
            <person name="Jaffe D."/>
            <person name="Fisher S."/>
            <person name="Lutfalla G."/>
            <person name="Dossat C."/>
            <person name="Segurens B."/>
            <person name="Dasilva C."/>
            <person name="Salanoubat M."/>
            <person name="Levy M."/>
            <person name="Boudet N."/>
            <person name="Castellano S."/>
            <person name="Anthouard V."/>
            <person name="Jubin C."/>
            <person name="Castelli V."/>
            <person name="Katinka M."/>
            <person name="Vacherie B."/>
            <person name="Biemont C."/>
            <person name="Skalli Z."/>
            <person name="Cattolico L."/>
            <person name="Poulain J."/>
            <person name="De Berardinis V."/>
            <person name="Cruaud C."/>
            <person name="Duprat S."/>
            <person name="Brottier P."/>
            <person name="Coutanceau J.-P."/>
            <person name="Gouzy J."/>
            <person name="Parra G."/>
            <person name="Lardier G."/>
            <person name="Chapple C."/>
            <person name="McKernan K.J."/>
            <person name="McEwan P."/>
            <person name="Bosak S."/>
            <person name="Kellis M."/>
            <person name="Volff J.-N."/>
            <person name="Guigo R."/>
            <person name="Zody M.C."/>
            <person name="Mesirov J."/>
            <person name="Lindblad-Toh K."/>
            <person name="Birren B."/>
            <person name="Nusbaum C."/>
            <person name="Kahn D."/>
            <person name="Robinson-Rechavi M."/>
            <person name="Laudet V."/>
            <person name="Schachter V."/>
            <person name="Quetier F."/>
            <person name="Saurin W."/>
            <person name="Scarpelli C."/>
            <person name="Wincker P."/>
            <person name="Lander E.S."/>
            <person name="Weissenbach J."/>
            <person name="Roest Crollius H."/>
        </authorList>
    </citation>
    <scope>NUCLEOTIDE SEQUENCE [LARGE SCALE GENOMIC DNA]</scope>
</reference>
<dbReference type="KEGG" id="tng:GSTEN00001041G001"/>
<dbReference type="InterPro" id="IPR001627">
    <property type="entry name" value="Semap_dom"/>
</dbReference>
<dbReference type="GO" id="GO:0001755">
    <property type="term" value="P:neural crest cell migration"/>
    <property type="evidence" value="ECO:0007669"/>
    <property type="project" value="TreeGrafter"/>
</dbReference>
<dbReference type="GO" id="GO:0030335">
    <property type="term" value="P:positive regulation of cell migration"/>
    <property type="evidence" value="ECO:0007669"/>
    <property type="project" value="TreeGrafter"/>
</dbReference>
<feature type="domain" description="Sema" evidence="3">
    <location>
        <begin position="1"/>
        <end position="199"/>
    </location>
</feature>